<name>A0A1V3NAU6_9GAMM</name>
<dbReference type="PROSITE" id="PS50903">
    <property type="entry name" value="RUBREDOXIN_LIKE"/>
    <property type="match status" value="1"/>
</dbReference>
<dbReference type="Proteomes" id="UP000189462">
    <property type="component" value="Unassembled WGS sequence"/>
</dbReference>
<dbReference type="PANTHER" id="PTHR47627:SF1">
    <property type="entry name" value="RUBREDOXIN-1-RELATED"/>
    <property type="match status" value="1"/>
</dbReference>
<dbReference type="AlphaFoldDB" id="A0A1V3NAU6"/>
<feature type="domain" description="Rubredoxin-like" evidence="10">
    <location>
        <begin position="1"/>
        <end position="52"/>
    </location>
</feature>
<dbReference type="STRING" id="108003.B1C78_15850"/>
<evidence type="ECO:0000256" key="3">
    <source>
        <dbReference type="ARBA" id="ARBA00005337"/>
    </source>
</evidence>
<dbReference type="GO" id="GO:0009055">
    <property type="term" value="F:electron transfer activity"/>
    <property type="evidence" value="ECO:0007669"/>
    <property type="project" value="InterPro"/>
</dbReference>
<evidence type="ECO:0000256" key="1">
    <source>
        <dbReference type="ARBA" id="ARBA00002792"/>
    </source>
</evidence>
<dbReference type="InterPro" id="IPR024934">
    <property type="entry name" value="Rubredoxin-like_dom"/>
</dbReference>
<organism evidence="11 12">
    <name type="scientific">Thioalkalivibrio denitrificans</name>
    <dbReference type="NCBI Taxonomy" id="108003"/>
    <lineage>
        <taxon>Bacteria</taxon>
        <taxon>Pseudomonadati</taxon>
        <taxon>Pseudomonadota</taxon>
        <taxon>Gammaproteobacteria</taxon>
        <taxon>Chromatiales</taxon>
        <taxon>Ectothiorhodospiraceae</taxon>
        <taxon>Thioalkalivibrio</taxon>
    </lineage>
</organism>
<comment type="pathway">
    <text evidence="2">Hydrocarbon metabolism; alkane degradation.</text>
</comment>
<dbReference type="RefSeq" id="WP_077280127.1">
    <property type="nucleotide sequence ID" value="NZ_MVBK01000119.1"/>
</dbReference>
<keyword evidence="7 8" id="KW-0408">Iron</keyword>
<dbReference type="PROSITE" id="PS00202">
    <property type="entry name" value="RUBREDOXIN"/>
    <property type="match status" value="1"/>
</dbReference>
<dbReference type="PIRSF" id="PIRSF000071">
    <property type="entry name" value="Rubredoxin"/>
    <property type="match status" value="1"/>
</dbReference>
<dbReference type="GO" id="GO:0043448">
    <property type="term" value="P:alkane catabolic process"/>
    <property type="evidence" value="ECO:0007669"/>
    <property type="project" value="TreeGrafter"/>
</dbReference>
<feature type="binding site" evidence="9">
    <location>
        <position position="9"/>
    </location>
    <ligand>
        <name>Fe cation</name>
        <dbReference type="ChEBI" id="CHEBI:24875"/>
    </ligand>
</feature>
<feature type="binding site" evidence="9">
    <location>
        <position position="39"/>
    </location>
    <ligand>
        <name>Fe cation</name>
        <dbReference type="ChEBI" id="CHEBI:24875"/>
    </ligand>
</feature>
<proteinExistence type="inferred from homology"/>
<evidence type="ECO:0000256" key="4">
    <source>
        <dbReference type="ARBA" id="ARBA00022448"/>
    </source>
</evidence>
<dbReference type="GO" id="GO:0005506">
    <property type="term" value="F:iron ion binding"/>
    <property type="evidence" value="ECO:0007669"/>
    <property type="project" value="InterPro"/>
</dbReference>
<evidence type="ECO:0000256" key="9">
    <source>
        <dbReference type="PIRSR" id="PIRSR000071-1"/>
    </source>
</evidence>
<comment type="function">
    <text evidence="1">Involved in the hydrocarbon hydroxylating system, which transfers electrons from NADH to rubredoxin reductase and then through rubredoxin to alkane 1 monooxygenase.</text>
</comment>
<reference evidence="11 12" key="1">
    <citation type="submission" date="2017-02" db="EMBL/GenBank/DDBJ databases">
        <title>Genomic diversity within the haloalkaliphilic genus Thioalkalivibrio.</title>
        <authorList>
            <person name="Ahn A.-C."/>
            <person name="Meier-Kolthoff J."/>
            <person name="Overmars L."/>
            <person name="Richter M."/>
            <person name="Woyke T."/>
            <person name="Sorokin D.Y."/>
            <person name="Muyzer G."/>
        </authorList>
    </citation>
    <scope>NUCLEOTIDE SEQUENCE [LARGE SCALE GENOMIC DNA]</scope>
    <source>
        <strain evidence="11 12">ALJD</strain>
    </source>
</reference>
<evidence type="ECO:0000256" key="6">
    <source>
        <dbReference type="ARBA" id="ARBA00022982"/>
    </source>
</evidence>
<keyword evidence="6 8" id="KW-0249">Electron transport</keyword>
<protein>
    <recommendedName>
        <fullName evidence="8">Rubredoxin</fullName>
    </recommendedName>
</protein>
<dbReference type="PRINTS" id="PR00163">
    <property type="entry name" value="RUBREDOXIN"/>
</dbReference>
<dbReference type="EMBL" id="MVBK01000119">
    <property type="protein sequence ID" value="OOG21926.1"/>
    <property type="molecule type" value="Genomic_DNA"/>
</dbReference>
<gene>
    <name evidence="11" type="ORF">B1C78_15850</name>
</gene>
<evidence type="ECO:0000256" key="2">
    <source>
        <dbReference type="ARBA" id="ARBA00004933"/>
    </source>
</evidence>
<keyword evidence="12" id="KW-1185">Reference proteome</keyword>
<dbReference type="SUPFAM" id="SSF57802">
    <property type="entry name" value="Rubredoxin-like"/>
    <property type="match status" value="1"/>
</dbReference>
<dbReference type="PANTHER" id="PTHR47627">
    <property type="entry name" value="RUBREDOXIN"/>
    <property type="match status" value="1"/>
</dbReference>
<evidence type="ECO:0000259" key="10">
    <source>
        <dbReference type="PROSITE" id="PS50903"/>
    </source>
</evidence>
<dbReference type="InterPro" id="IPR024922">
    <property type="entry name" value="Rubredoxin"/>
</dbReference>
<evidence type="ECO:0000313" key="12">
    <source>
        <dbReference type="Proteomes" id="UP000189462"/>
    </source>
</evidence>
<dbReference type="InterPro" id="IPR018527">
    <property type="entry name" value="Rubredoxin_Fe_BS"/>
</dbReference>
<comment type="similarity">
    <text evidence="3 8">Belongs to the rubredoxin family.</text>
</comment>
<dbReference type="Pfam" id="PF00301">
    <property type="entry name" value="Rubredoxin"/>
    <property type="match status" value="1"/>
</dbReference>
<comment type="cofactor">
    <cofactor evidence="8 9">
        <name>Fe(3+)</name>
        <dbReference type="ChEBI" id="CHEBI:29034"/>
    </cofactor>
    <text evidence="8 9">Binds 1 Fe(3+) ion per subunit.</text>
</comment>
<dbReference type="InterPro" id="IPR024935">
    <property type="entry name" value="Rubredoxin_dom"/>
</dbReference>
<sequence length="54" mass="6191">MKTYQCVICGFVYDESKGWPDEGIPPGTRWDDVPEDWTCPECGASKEDFEMVEL</sequence>
<evidence type="ECO:0000256" key="5">
    <source>
        <dbReference type="ARBA" id="ARBA00022723"/>
    </source>
</evidence>
<comment type="caution">
    <text evidence="11">The sequence shown here is derived from an EMBL/GenBank/DDBJ whole genome shotgun (WGS) entry which is preliminary data.</text>
</comment>
<dbReference type="Gene3D" id="2.20.28.10">
    <property type="match status" value="1"/>
</dbReference>
<keyword evidence="4 8" id="KW-0813">Transport</keyword>
<accession>A0A1V3NAU6</accession>
<evidence type="ECO:0000256" key="8">
    <source>
        <dbReference type="PIRNR" id="PIRNR000071"/>
    </source>
</evidence>
<feature type="binding site" evidence="9">
    <location>
        <position position="42"/>
    </location>
    <ligand>
        <name>Fe cation</name>
        <dbReference type="ChEBI" id="CHEBI:24875"/>
    </ligand>
</feature>
<keyword evidence="5 8" id="KW-0479">Metal-binding</keyword>
<dbReference type="CDD" id="cd00730">
    <property type="entry name" value="rubredoxin"/>
    <property type="match status" value="1"/>
</dbReference>
<evidence type="ECO:0000313" key="11">
    <source>
        <dbReference type="EMBL" id="OOG21926.1"/>
    </source>
</evidence>
<dbReference type="FunFam" id="2.20.28.10:FF:000001">
    <property type="entry name" value="Rubredoxin"/>
    <property type="match status" value="1"/>
</dbReference>
<dbReference type="InterPro" id="IPR050526">
    <property type="entry name" value="Rubredoxin_ET"/>
</dbReference>
<feature type="binding site" evidence="9">
    <location>
        <position position="6"/>
    </location>
    <ligand>
        <name>Fe cation</name>
        <dbReference type="ChEBI" id="CHEBI:24875"/>
    </ligand>
</feature>
<evidence type="ECO:0000256" key="7">
    <source>
        <dbReference type="ARBA" id="ARBA00023004"/>
    </source>
</evidence>